<name>A0A261GBI4_9BIFI</name>
<dbReference type="GeneID" id="98296665"/>
<feature type="transmembrane region" description="Helical" evidence="2">
    <location>
        <begin position="31"/>
        <end position="48"/>
    </location>
</feature>
<proteinExistence type="predicted"/>
<dbReference type="AlphaFoldDB" id="A0A261GBI4"/>
<evidence type="ECO:0000313" key="4">
    <source>
        <dbReference type="Proteomes" id="UP000216451"/>
    </source>
</evidence>
<gene>
    <name evidence="3" type="ORF">BAQU_0089</name>
</gene>
<accession>A0A261GBI4</accession>
<keyword evidence="4" id="KW-1185">Reference proteome</keyword>
<reference evidence="3 4" key="1">
    <citation type="journal article" date="2017" name="BMC Genomics">
        <title>Comparative genomic and phylogenomic analyses of the Bifidobacteriaceae family.</title>
        <authorList>
            <person name="Lugli G.A."/>
            <person name="Milani C."/>
            <person name="Turroni F."/>
            <person name="Duranti S."/>
            <person name="Mancabelli L."/>
            <person name="Mangifesta M."/>
            <person name="Ferrario C."/>
            <person name="Modesto M."/>
            <person name="Mattarelli P."/>
            <person name="Jiri K."/>
            <person name="van Sinderen D."/>
            <person name="Ventura M."/>
        </authorList>
    </citation>
    <scope>NUCLEOTIDE SEQUENCE [LARGE SCALE GENOMIC DNA]</scope>
    <source>
        <strain evidence="3 4">LMG 28769</strain>
    </source>
</reference>
<dbReference type="RefSeq" id="WP_158215582.1">
    <property type="nucleotide sequence ID" value="NZ_JBDNSV010000008.1"/>
</dbReference>
<evidence type="ECO:0000313" key="3">
    <source>
        <dbReference type="EMBL" id="OZG68788.1"/>
    </source>
</evidence>
<keyword evidence="2" id="KW-1133">Transmembrane helix</keyword>
<keyword evidence="2" id="KW-0472">Membrane</keyword>
<organism evidence="3 4">
    <name type="scientific">Bifidobacterium aquikefiri</name>
    <dbReference type="NCBI Taxonomy" id="1653207"/>
    <lineage>
        <taxon>Bacteria</taxon>
        <taxon>Bacillati</taxon>
        <taxon>Actinomycetota</taxon>
        <taxon>Actinomycetes</taxon>
        <taxon>Bifidobacteriales</taxon>
        <taxon>Bifidobacteriaceae</taxon>
        <taxon>Bifidobacterium</taxon>
    </lineage>
</organism>
<feature type="region of interest" description="Disordered" evidence="1">
    <location>
        <begin position="1"/>
        <end position="26"/>
    </location>
</feature>
<dbReference type="EMBL" id="MWXA01000001">
    <property type="protein sequence ID" value="OZG68788.1"/>
    <property type="molecule type" value="Genomic_DNA"/>
</dbReference>
<evidence type="ECO:0000256" key="2">
    <source>
        <dbReference type="SAM" id="Phobius"/>
    </source>
</evidence>
<keyword evidence="2" id="KW-0812">Transmembrane</keyword>
<protein>
    <submittedName>
        <fullName evidence="3">Uncharacterized protein</fullName>
    </submittedName>
</protein>
<evidence type="ECO:0000256" key="1">
    <source>
        <dbReference type="SAM" id="MobiDB-lite"/>
    </source>
</evidence>
<comment type="caution">
    <text evidence="3">The sequence shown here is derived from an EMBL/GenBank/DDBJ whole genome shotgun (WGS) entry which is preliminary data.</text>
</comment>
<sequence length="54" mass="6228">MVAVRVKADALQENQRKKQFADQEDSDRGRWIPVVTFVAIVLVMLWFGKYMGSV</sequence>
<dbReference type="Proteomes" id="UP000216451">
    <property type="component" value="Unassembled WGS sequence"/>
</dbReference>